<evidence type="ECO:0000256" key="4">
    <source>
        <dbReference type="ARBA" id="ARBA00022679"/>
    </source>
</evidence>
<comment type="subcellular location">
    <subcellularLocation>
        <location evidence="1">Cell membrane</location>
        <topology evidence="1">Multi-pass membrane protein</topology>
    </subcellularLocation>
</comment>
<evidence type="ECO:0000256" key="6">
    <source>
        <dbReference type="ARBA" id="ARBA00022989"/>
    </source>
</evidence>
<keyword evidence="6 8" id="KW-1133">Transmembrane helix</keyword>
<name>A0ABM7TMI7_9CLOT</name>
<dbReference type="PANTHER" id="PTHR33908">
    <property type="entry name" value="MANNOSYLTRANSFERASE YKCB-RELATED"/>
    <property type="match status" value="1"/>
</dbReference>
<keyword evidence="5 8" id="KW-0812">Transmembrane</keyword>
<protein>
    <recommendedName>
        <fullName evidence="9">Glycosyltransferase RgtA/B/C/D-like domain-containing protein</fullName>
    </recommendedName>
</protein>
<evidence type="ECO:0000256" key="5">
    <source>
        <dbReference type="ARBA" id="ARBA00022692"/>
    </source>
</evidence>
<evidence type="ECO:0000259" key="9">
    <source>
        <dbReference type="Pfam" id="PF13231"/>
    </source>
</evidence>
<keyword evidence="11" id="KW-1185">Reference proteome</keyword>
<dbReference type="RefSeq" id="WP_224035377.1">
    <property type="nucleotide sequence ID" value="NZ_AP024849.1"/>
</dbReference>
<dbReference type="InterPro" id="IPR050297">
    <property type="entry name" value="LipidA_mod_glycosyltrf_83"/>
</dbReference>
<feature type="transmembrane region" description="Helical" evidence="8">
    <location>
        <begin position="67"/>
        <end position="86"/>
    </location>
</feature>
<dbReference type="EMBL" id="AP024849">
    <property type="protein sequence ID" value="BCZ49175.1"/>
    <property type="molecule type" value="Genomic_DNA"/>
</dbReference>
<feature type="transmembrane region" description="Helical" evidence="8">
    <location>
        <begin position="12"/>
        <end position="33"/>
    </location>
</feature>
<feature type="transmembrane region" description="Helical" evidence="8">
    <location>
        <begin position="179"/>
        <end position="197"/>
    </location>
</feature>
<evidence type="ECO:0000256" key="2">
    <source>
        <dbReference type="ARBA" id="ARBA00022475"/>
    </source>
</evidence>
<feature type="transmembrane region" description="Helical" evidence="8">
    <location>
        <begin position="39"/>
        <end position="60"/>
    </location>
</feature>
<keyword evidence="3" id="KW-0328">Glycosyltransferase</keyword>
<evidence type="ECO:0000256" key="7">
    <source>
        <dbReference type="ARBA" id="ARBA00023136"/>
    </source>
</evidence>
<dbReference type="Pfam" id="PF13231">
    <property type="entry name" value="PMT_2"/>
    <property type="match status" value="1"/>
</dbReference>
<evidence type="ECO:0000256" key="1">
    <source>
        <dbReference type="ARBA" id="ARBA00004651"/>
    </source>
</evidence>
<feature type="transmembrane region" description="Helical" evidence="8">
    <location>
        <begin position="147"/>
        <end position="167"/>
    </location>
</feature>
<dbReference type="PANTHER" id="PTHR33908:SF11">
    <property type="entry name" value="MEMBRANE PROTEIN"/>
    <property type="match status" value="1"/>
</dbReference>
<dbReference type="InterPro" id="IPR038731">
    <property type="entry name" value="RgtA/B/C-like"/>
</dbReference>
<accession>A0ABM7TMI7</accession>
<reference evidence="11" key="1">
    <citation type="submission" date="2021-07" db="EMBL/GenBank/DDBJ databases">
        <title>Complete genome sequencing of a Clostridium isolate.</title>
        <authorList>
            <person name="Ueki A."/>
            <person name="Tonouchi A."/>
        </authorList>
    </citation>
    <scope>NUCLEOTIDE SEQUENCE [LARGE SCALE GENOMIC DNA]</scope>
    <source>
        <strain evidence="11">C5S11</strain>
    </source>
</reference>
<keyword evidence="4" id="KW-0808">Transferase</keyword>
<keyword evidence="2" id="KW-1003">Cell membrane</keyword>
<proteinExistence type="predicted"/>
<feature type="transmembrane region" description="Helical" evidence="8">
    <location>
        <begin position="119"/>
        <end position="140"/>
    </location>
</feature>
<organism evidence="10 11">
    <name type="scientific">Clostridium gelidum</name>
    <dbReference type="NCBI Taxonomy" id="704125"/>
    <lineage>
        <taxon>Bacteria</taxon>
        <taxon>Bacillati</taxon>
        <taxon>Bacillota</taxon>
        <taxon>Clostridia</taxon>
        <taxon>Eubacteriales</taxon>
        <taxon>Clostridiaceae</taxon>
        <taxon>Clostridium</taxon>
    </lineage>
</organism>
<feature type="transmembrane region" description="Helical" evidence="8">
    <location>
        <begin position="419"/>
        <end position="437"/>
    </location>
</feature>
<dbReference type="Proteomes" id="UP000824633">
    <property type="component" value="Chromosome"/>
</dbReference>
<feature type="transmembrane region" description="Helical" evidence="8">
    <location>
        <begin position="241"/>
        <end position="262"/>
    </location>
</feature>
<feature type="transmembrane region" description="Helical" evidence="8">
    <location>
        <begin position="274"/>
        <end position="296"/>
    </location>
</feature>
<evidence type="ECO:0000256" key="3">
    <source>
        <dbReference type="ARBA" id="ARBA00022676"/>
    </source>
</evidence>
<sequence length="509" mass="59261">MITVDSKFNKFLNLSLKILFLIPLIGSIVYLHLKDDDNLSFSIFCFFISILLIGATYYLLKNNYKNSLIITIILITAFVIRFLWFYNIDSIPISDFNRMFICAEDFSHGDTYMFKDYSYFARFPHMSITVLYFSLIIRVFSNPLPLIAIRFINIIFSMLNIILIFFISKEIFRGKKKSIWVLLISSIYPPMIIYNNVYCSENMAMPFLLLSILMFFKAINGDNKNKLLFFSISGLSLSAMHLFRPLGYIMIIAYLMYIFLYFREEIKLKIIKSLLVILMFVIPYVIVSYVLISLNITENHLWNAMEPMSMSVLKGTNIEAGGGWNEEDCSLIDKYDGDYDNLDKAAKEIIKQRLTTTPKKELLEFYILKYGKQWSVGDFGGVCWSQDGLNEAYNKEHYLDIMGKTEGRDLMKLSDDMQIYTQIFYIAVLILSYIGLYKNKKNRNYKIDFFYIMFCGLSLQCLLTESQDRYTYPFSWIFIIVAMTSFSKDKVSGNTNSNVISNGGENGEF</sequence>
<feature type="transmembrane region" description="Helical" evidence="8">
    <location>
        <begin position="204"/>
        <end position="221"/>
    </location>
</feature>
<gene>
    <name evidence="10" type="ORF">psyc5s11_52420</name>
</gene>
<feature type="domain" description="Glycosyltransferase RgtA/B/C/D-like" evidence="9">
    <location>
        <begin position="134"/>
        <end position="285"/>
    </location>
</feature>
<evidence type="ECO:0000313" key="10">
    <source>
        <dbReference type="EMBL" id="BCZ49175.1"/>
    </source>
</evidence>
<evidence type="ECO:0000256" key="8">
    <source>
        <dbReference type="SAM" id="Phobius"/>
    </source>
</evidence>
<keyword evidence="7 8" id="KW-0472">Membrane</keyword>
<evidence type="ECO:0000313" key="11">
    <source>
        <dbReference type="Proteomes" id="UP000824633"/>
    </source>
</evidence>